<dbReference type="InterPro" id="IPR016040">
    <property type="entry name" value="NAD(P)-bd_dom"/>
</dbReference>
<dbReference type="Gene3D" id="3.40.50.720">
    <property type="entry name" value="NAD(P)-binding Rossmann-like Domain"/>
    <property type="match status" value="1"/>
</dbReference>
<proteinExistence type="predicted"/>
<dbReference type="RefSeq" id="WP_068802613.1">
    <property type="nucleotide sequence ID" value="NZ_CP014671.1"/>
</dbReference>
<dbReference type="PANTHER" id="PTHR15020">
    <property type="entry name" value="FLAVIN REDUCTASE-RELATED"/>
    <property type="match status" value="1"/>
</dbReference>
<dbReference type="Pfam" id="PF13460">
    <property type="entry name" value="NAD_binding_10"/>
    <property type="match status" value="1"/>
</dbReference>
<sequence length="240" mass="25579">MNDTIAVIGATRGTGLAAMRQLIDAGRPATAVVRSVEKARGLFGDKATLVYGDVTRPETLAQAIDPDWAGIVFTVDITGGIAGRGMFASREKIRAVMYGGLVNTVEACKQRGFKGRLVLLSTIGLSIPSTGMKILNWVKPGLRDHSIDKAEYLKKSGLDWTVVRAGILNDKPGGAHALTITGEDRPLEMRYQIARADLARVMLACVTDPAISKREFSVFWGEAGHDSDAELAAKLAALAG</sequence>
<evidence type="ECO:0000313" key="2">
    <source>
        <dbReference type="EMBL" id="ANX03105.1"/>
    </source>
</evidence>
<accession>A0A1B1YQQ8</accession>
<dbReference type="SUPFAM" id="SSF51735">
    <property type="entry name" value="NAD(P)-binding Rossmann-fold domains"/>
    <property type="match status" value="1"/>
</dbReference>
<dbReference type="Proteomes" id="UP000092952">
    <property type="component" value="Chromosome"/>
</dbReference>
<feature type="domain" description="NAD(P)-binding" evidence="1">
    <location>
        <begin position="9"/>
        <end position="209"/>
    </location>
</feature>
<dbReference type="PANTHER" id="PTHR15020:SF50">
    <property type="entry name" value="UPF0659 PROTEIN YMR090W"/>
    <property type="match status" value="1"/>
</dbReference>
<dbReference type="EMBL" id="CP014671">
    <property type="protein sequence ID" value="ANX03105.1"/>
    <property type="molecule type" value="Genomic_DNA"/>
</dbReference>
<protein>
    <recommendedName>
        <fullName evidence="1">NAD(P)-binding domain-containing protein</fullName>
    </recommendedName>
</protein>
<organism evidence="2 3">
    <name type="scientific">Immundisolibacter cernigliae</name>
    <dbReference type="NCBI Taxonomy" id="1810504"/>
    <lineage>
        <taxon>Bacteria</taxon>
        <taxon>Pseudomonadati</taxon>
        <taxon>Pseudomonadota</taxon>
        <taxon>Gammaproteobacteria</taxon>
        <taxon>Immundisolibacterales</taxon>
        <taxon>Immundisolibacteraceae</taxon>
        <taxon>Immundisolibacter</taxon>
    </lineage>
</organism>
<dbReference type="KEGG" id="gbi:PG2T_02155"/>
<keyword evidence="3" id="KW-1185">Reference proteome</keyword>
<dbReference type="AlphaFoldDB" id="A0A1B1YQQ8"/>
<reference evidence="3" key="1">
    <citation type="submission" date="2016-03" db="EMBL/GenBank/DDBJ databases">
        <title>Complete genome sequence of Solimmundus cernigliae, representing a novel lineage of polycyclic aromatic hydrocarbon degraders within the Gammaproteobacteria.</title>
        <authorList>
            <person name="Singleton D.R."/>
            <person name="Dickey A.N."/>
            <person name="Scholl E.H."/>
            <person name="Wright F.A."/>
            <person name="Aitken M.D."/>
        </authorList>
    </citation>
    <scope>NUCLEOTIDE SEQUENCE [LARGE SCALE GENOMIC DNA]</scope>
    <source>
        <strain evidence="3">TR3.2</strain>
    </source>
</reference>
<evidence type="ECO:0000313" key="3">
    <source>
        <dbReference type="Proteomes" id="UP000092952"/>
    </source>
</evidence>
<dbReference type="InParanoid" id="A0A1B1YQQ8"/>
<gene>
    <name evidence="2" type="ORF">PG2T_02155</name>
</gene>
<evidence type="ECO:0000259" key="1">
    <source>
        <dbReference type="Pfam" id="PF13460"/>
    </source>
</evidence>
<dbReference type="InterPro" id="IPR036291">
    <property type="entry name" value="NAD(P)-bd_dom_sf"/>
</dbReference>
<dbReference type="OrthoDB" id="9803892at2"/>
<name>A0A1B1YQQ8_9GAMM</name>
<dbReference type="STRING" id="1810504.PG2T_02155"/>